<dbReference type="GO" id="GO:0047480">
    <property type="term" value="F:UDP-N-acetylmuramoyl-tripeptide-D-alanyl-D-alanine ligase activity"/>
    <property type="evidence" value="ECO:0007669"/>
    <property type="project" value="UniProtKB-UniRule"/>
</dbReference>
<dbReference type="NCBIfam" id="TIGR01143">
    <property type="entry name" value="murF"/>
    <property type="match status" value="1"/>
</dbReference>
<keyword evidence="4 10" id="KW-0547">Nucleotide-binding</keyword>
<keyword evidence="16" id="KW-1185">Reference proteome</keyword>
<comment type="catalytic activity">
    <reaction evidence="10 11">
        <text>D-alanyl-D-alanine + UDP-N-acetyl-alpha-D-muramoyl-L-alanyl-gamma-D-glutamyl-meso-2,6-diaminopimelate + ATP = UDP-N-acetyl-alpha-D-muramoyl-L-alanyl-gamma-D-glutamyl-meso-2,6-diaminopimeloyl-D-alanyl-D-alanine + ADP + phosphate + H(+)</text>
        <dbReference type="Rhea" id="RHEA:28374"/>
        <dbReference type="ChEBI" id="CHEBI:15378"/>
        <dbReference type="ChEBI" id="CHEBI:30616"/>
        <dbReference type="ChEBI" id="CHEBI:43474"/>
        <dbReference type="ChEBI" id="CHEBI:57822"/>
        <dbReference type="ChEBI" id="CHEBI:61386"/>
        <dbReference type="ChEBI" id="CHEBI:83905"/>
        <dbReference type="ChEBI" id="CHEBI:456216"/>
        <dbReference type="EC" id="6.3.2.10"/>
    </reaction>
</comment>
<dbReference type="GO" id="GO:0005524">
    <property type="term" value="F:ATP binding"/>
    <property type="evidence" value="ECO:0007669"/>
    <property type="project" value="UniProtKB-UniRule"/>
</dbReference>
<keyword evidence="6 10" id="KW-0133">Cell shape</keyword>
<dbReference type="GO" id="GO:0051301">
    <property type="term" value="P:cell division"/>
    <property type="evidence" value="ECO:0007669"/>
    <property type="project" value="UniProtKB-KW"/>
</dbReference>
<dbReference type="InterPro" id="IPR036565">
    <property type="entry name" value="Mur-like_cat_sf"/>
</dbReference>
<dbReference type="InterPro" id="IPR005863">
    <property type="entry name" value="UDP-N-AcMur_synth"/>
</dbReference>
<dbReference type="GO" id="GO:0008360">
    <property type="term" value="P:regulation of cell shape"/>
    <property type="evidence" value="ECO:0007669"/>
    <property type="project" value="UniProtKB-KW"/>
</dbReference>
<evidence type="ECO:0000256" key="6">
    <source>
        <dbReference type="ARBA" id="ARBA00022960"/>
    </source>
</evidence>
<organism evidence="15 16">
    <name type="scientific">Anaerofilum hominis</name>
    <dbReference type="NCBI Taxonomy" id="2763016"/>
    <lineage>
        <taxon>Bacteria</taxon>
        <taxon>Bacillati</taxon>
        <taxon>Bacillota</taxon>
        <taxon>Clostridia</taxon>
        <taxon>Eubacteriales</taxon>
        <taxon>Oscillospiraceae</taxon>
        <taxon>Anaerofilum</taxon>
    </lineage>
</organism>
<proteinExistence type="inferred from homology"/>
<dbReference type="EMBL" id="JACONZ010000002">
    <property type="protein sequence ID" value="MBC5581548.1"/>
    <property type="molecule type" value="Genomic_DNA"/>
</dbReference>
<name>A0A923IB01_9FIRM</name>
<accession>A0A923IB01</accession>
<sequence>MNAIPLKELLDGVAETGSVSPVTAVVTDSRAVGPGSVFIAIKGQRADGHDHAAAALAAGAVAVVAEHEIPGLPRERVFAAGNVRDALIRMGGNYRARYTPVLAGITGSVGKTTTKEFCAAVFSAFGQTVKTEGNQNNEIGVPGTLFRLSESTRYAVVEMGMDNRGDLHKLTLAARPCAAVITRIGVSHIENLGSQDNILAAKMEICDGLPDDGLLVVNGDDARLAAVAPPRHIRKIQFGVNSRFAQVTACDIVSGPQGESFRIRDRLHGDFAASIPAVGRHNVYNALAAYTLATRLGLDPARAATALADYRTTGMRQKLVDHEGVQIIEDCYNANPDSMRAALETLATLGACGRKVAVLGDMLELGAISEQAHREVGRLAAQGGVDCLITFGPGGALIADGAAAAGLAEAHPCQTKEDAAALLRAYCRPGDTVLFKASRGMAFEEIAALYCGRPM</sequence>
<feature type="domain" description="Mur ligase central" evidence="14">
    <location>
        <begin position="105"/>
        <end position="292"/>
    </location>
</feature>
<reference evidence="15" key="1">
    <citation type="submission" date="2020-08" db="EMBL/GenBank/DDBJ databases">
        <title>Genome public.</title>
        <authorList>
            <person name="Liu C."/>
            <person name="Sun Q."/>
        </authorList>
    </citation>
    <scope>NUCLEOTIDE SEQUENCE</scope>
    <source>
        <strain evidence="15">BX8</strain>
    </source>
</reference>
<protein>
    <recommendedName>
        <fullName evidence="10 11">UDP-N-acetylmuramoyl-tripeptide--D-alanyl-D-alanine ligase</fullName>
        <ecNumber evidence="10 11">6.3.2.10</ecNumber>
    </recommendedName>
    <alternativeName>
        <fullName evidence="10">D-alanyl-D-alanine-adding enzyme</fullName>
    </alternativeName>
</protein>
<dbReference type="AlphaFoldDB" id="A0A923IB01"/>
<gene>
    <name evidence="10" type="primary">murF</name>
    <name evidence="15" type="ORF">H8S23_08490</name>
</gene>
<dbReference type="PANTHER" id="PTHR43024">
    <property type="entry name" value="UDP-N-ACETYLMURAMOYL-TRIPEPTIDE--D-ALANYL-D-ALANINE LIGASE"/>
    <property type="match status" value="1"/>
</dbReference>
<evidence type="ECO:0000313" key="15">
    <source>
        <dbReference type="EMBL" id="MBC5581548.1"/>
    </source>
</evidence>
<dbReference type="Pfam" id="PF08245">
    <property type="entry name" value="Mur_ligase_M"/>
    <property type="match status" value="1"/>
</dbReference>
<dbReference type="Gene3D" id="3.40.1390.10">
    <property type="entry name" value="MurE/MurF, N-terminal domain"/>
    <property type="match status" value="1"/>
</dbReference>
<dbReference type="RefSeq" id="WP_186887890.1">
    <property type="nucleotide sequence ID" value="NZ_JACONZ010000002.1"/>
</dbReference>
<keyword evidence="9 10" id="KW-0961">Cell wall biogenesis/degradation</keyword>
<dbReference type="Gene3D" id="3.90.190.20">
    <property type="entry name" value="Mur ligase, C-terminal domain"/>
    <property type="match status" value="1"/>
</dbReference>
<evidence type="ECO:0000256" key="3">
    <source>
        <dbReference type="ARBA" id="ARBA00022618"/>
    </source>
</evidence>
<evidence type="ECO:0000256" key="2">
    <source>
        <dbReference type="ARBA" id="ARBA00022598"/>
    </source>
</evidence>
<evidence type="ECO:0000313" key="16">
    <source>
        <dbReference type="Proteomes" id="UP000659630"/>
    </source>
</evidence>
<dbReference type="Pfam" id="PF02875">
    <property type="entry name" value="Mur_ligase_C"/>
    <property type="match status" value="1"/>
</dbReference>
<evidence type="ECO:0000256" key="5">
    <source>
        <dbReference type="ARBA" id="ARBA00022840"/>
    </source>
</evidence>
<dbReference type="Pfam" id="PF01225">
    <property type="entry name" value="Mur_ligase"/>
    <property type="match status" value="1"/>
</dbReference>
<dbReference type="SUPFAM" id="SSF63418">
    <property type="entry name" value="MurE/MurF N-terminal domain"/>
    <property type="match status" value="1"/>
</dbReference>
<keyword evidence="1 10" id="KW-0963">Cytoplasm</keyword>
<dbReference type="InterPro" id="IPR000713">
    <property type="entry name" value="Mur_ligase_N"/>
</dbReference>
<dbReference type="Gene3D" id="3.40.1190.10">
    <property type="entry name" value="Mur-like, catalytic domain"/>
    <property type="match status" value="1"/>
</dbReference>
<evidence type="ECO:0000259" key="14">
    <source>
        <dbReference type="Pfam" id="PF08245"/>
    </source>
</evidence>
<keyword evidence="7 10" id="KW-0573">Peptidoglycan synthesis</keyword>
<dbReference type="EC" id="6.3.2.10" evidence="10 11"/>
<evidence type="ECO:0000259" key="12">
    <source>
        <dbReference type="Pfam" id="PF01225"/>
    </source>
</evidence>
<dbReference type="SUPFAM" id="SSF53623">
    <property type="entry name" value="MurD-like peptide ligases, catalytic domain"/>
    <property type="match status" value="1"/>
</dbReference>
<evidence type="ECO:0000256" key="11">
    <source>
        <dbReference type="RuleBase" id="RU004136"/>
    </source>
</evidence>
<dbReference type="HAMAP" id="MF_02019">
    <property type="entry name" value="MurF"/>
    <property type="match status" value="1"/>
</dbReference>
<evidence type="ECO:0000256" key="10">
    <source>
        <dbReference type="HAMAP-Rule" id="MF_02019"/>
    </source>
</evidence>
<dbReference type="InterPro" id="IPR013221">
    <property type="entry name" value="Mur_ligase_cen"/>
</dbReference>
<dbReference type="InterPro" id="IPR051046">
    <property type="entry name" value="MurCDEF_CellWall_CoF430Synth"/>
</dbReference>
<dbReference type="PANTHER" id="PTHR43024:SF1">
    <property type="entry name" value="UDP-N-ACETYLMURAMOYL-TRIPEPTIDE--D-ALANYL-D-ALANINE LIGASE"/>
    <property type="match status" value="1"/>
</dbReference>
<feature type="domain" description="Mur ligase C-terminal" evidence="13">
    <location>
        <begin position="316"/>
        <end position="439"/>
    </location>
</feature>
<comment type="subcellular location">
    <subcellularLocation>
        <location evidence="10 11">Cytoplasm</location>
    </subcellularLocation>
</comment>
<keyword evidence="2 10" id="KW-0436">Ligase</keyword>
<dbReference type="InterPro" id="IPR004101">
    <property type="entry name" value="Mur_ligase_C"/>
</dbReference>
<feature type="binding site" evidence="10">
    <location>
        <begin position="107"/>
        <end position="113"/>
    </location>
    <ligand>
        <name>ATP</name>
        <dbReference type="ChEBI" id="CHEBI:30616"/>
    </ligand>
</feature>
<dbReference type="GO" id="GO:0071555">
    <property type="term" value="P:cell wall organization"/>
    <property type="evidence" value="ECO:0007669"/>
    <property type="project" value="UniProtKB-KW"/>
</dbReference>
<feature type="domain" description="Mur ligase N-terminal catalytic" evidence="12">
    <location>
        <begin position="22"/>
        <end position="68"/>
    </location>
</feature>
<keyword evidence="5 10" id="KW-0067">ATP-binding</keyword>
<dbReference type="InterPro" id="IPR035911">
    <property type="entry name" value="MurE/MurF_N"/>
</dbReference>
<evidence type="ECO:0000256" key="9">
    <source>
        <dbReference type="ARBA" id="ARBA00023316"/>
    </source>
</evidence>
<keyword evidence="3 10" id="KW-0132">Cell division</keyword>
<dbReference type="Proteomes" id="UP000659630">
    <property type="component" value="Unassembled WGS sequence"/>
</dbReference>
<evidence type="ECO:0000256" key="4">
    <source>
        <dbReference type="ARBA" id="ARBA00022741"/>
    </source>
</evidence>
<evidence type="ECO:0000259" key="13">
    <source>
        <dbReference type="Pfam" id="PF02875"/>
    </source>
</evidence>
<evidence type="ECO:0000256" key="8">
    <source>
        <dbReference type="ARBA" id="ARBA00023306"/>
    </source>
</evidence>
<evidence type="ECO:0000256" key="1">
    <source>
        <dbReference type="ARBA" id="ARBA00022490"/>
    </source>
</evidence>
<comment type="function">
    <text evidence="10 11">Involved in cell wall formation. Catalyzes the final step in the synthesis of UDP-N-acetylmuramoyl-pentapeptide, the precursor of murein.</text>
</comment>
<dbReference type="GO" id="GO:0009252">
    <property type="term" value="P:peptidoglycan biosynthetic process"/>
    <property type="evidence" value="ECO:0007669"/>
    <property type="project" value="UniProtKB-UniRule"/>
</dbReference>
<keyword evidence="8 10" id="KW-0131">Cell cycle</keyword>
<evidence type="ECO:0000256" key="7">
    <source>
        <dbReference type="ARBA" id="ARBA00022984"/>
    </source>
</evidence>
<comment type="caution">
    <text evidence="15">The sequence shown here is derived from an EMBL/GenBank/DDBJ whole genome shotgun (WGS) entry which is preliminary data.</text>
</comment>
<dbReference type="InterPro" id="IPR036615">
    <property type="entry name" value="Mur_ligase_C_dom_sf"/>
</dbReference>
<comment type="pathway">
    <text evidence="10 11">Cell wall biogenesis; peptidoglycan biosynthesis.</text>
</comment>
<dbReference type="SUPFAM" id="SSF53244">
    <property type="entry name" value="MurD-like peptide ligases, peptide-binding domain"/>
    <property type="match status" value="1"/>
</dbReference>
<dbReference type="GO" id="GO:0005737">
    <property type="term" value="C:cytoplasm"/>
    <property type="evidence" value="ECO:0007669"/>
    <property type="project" value="UniProtKB-SubCell"/>
</dbReference>
<comment type="similarity">
    <text evidence="10">Belongs to the MurCDEF family. MurF subfamily.</text>
</comment>